<feature type="region of interest" description="Disordered" evidence="5">
    <location>
        <begin position="24"/>
        <end position="62"/>
    </location>
</feature>
<dbReference type="Ensembl" id="ENSACAT00000055288.1">
    <property type="protein sequence ID" value="ENSACAP00000030757.1"/>
    <property type="gene ID" value="ENSACAG00000009182.3"/>
</dbReference>
<accession>A0A803T6B7</accession>
<feature type="region of interest" description="Disordered" evidence="5">
    <location>
        <begin position="1365"/>
        <end position="1403"/>
    </location>
</feature>
<dbReference type="PROSITE" id="PS50231">
    <property type="entry name" value="RICIN_B_LECTIN"/>
    <property type="match status" value="1"/>
</dbReference>
<feature type="compositionally biased region" description="Basic and acidic residues" evidence="5">
    <location>
        <begin position="1007"/>
        <end position="1020"/>
    </location>
</feature>
<dbReference type="FunFam" id="2.80.10.50:FF:000038">
    <property type="entry name" value="very large A-kinase anchor protein isoform X1"/>
    <property type="match status" value="1"/>
</dbReference>
<feature type="region of interest" description="Disordered" evidence="5">
    <location>
        <begin position="432"/>
        <end position="454"/>
    </location>
</feature>
<feature type="region of interest" description="Disordered" evidence="5">
    <location>
        <begin position="80"/>
        <end position="113"/>
    </location>
</feature>
<dbReference type="InterPro" id="IPR011024">
    <property type="entry name" value="G_crystallin-like"/>
</dbReference>
<evidence type="ECO:0000259" key="6">
    <source>
        <dbReference type="PROSITE" id="PS50915"/>
    </source>
</evidence>
<evidence type="ECO:0000256" key="4">
    <source>
        <dbReference type="ARBA" id="ARBA00022737"/>
    </source>
</evidence>
<dbReference type="GO" id="GO:0007601">
    <property type="term" value="P:visual perception"/>
    <property type="evidence" value="ECO:0000318"/>
    <property type="project" value="GO_Central"/>
</dbReference>
<dbReference type="OrthoDB" id="9895617at2759"/>
<evidence type="ECO:0000313" key="8">
    <source>
        <dbReference type="Proteomes" id="UP000001646"/>
    </source>
</evidence>
<dbReference type="SUPFAM" id="SSF50370">
    <property type="entry name" value="Ricin B-like lectins"/>
    <property type="match status" value="1"/>
</dbReference>
<feature type="compositionally biased region" description="Basic and acidic residues" evidence="5">
    <location>
        <begin position="434"/>
        <end position="449"/>
    </location>
</feature>
<dbReference type="Pfam" id="PF00652">
    <property type="entry name" value="Ricin_B_lectin"/>
    <property type="match status" value="1"/>
</dbReference>
<organism evidence="7 8">
    <name type="scientific">Anolis carolinensis</name>
    <name type="common">Green anole</name>
    <name type="synonym">American chameleon</name>
    <dbReference type="NCBI Taxonomy" id="28377"/>
    <lineage>
        <taxon>Eukaryota</taxon>
        <taxon>Metazoa</taxon>
        <taxon>Chordata</taxon>
        <taxon>Craniata</taxon>
        <taxon>Vertebrata</taxon>
        <taxon>Euteleostomi</taxon>
        <taxon>Lepidosauria</taxon>
        <taxon>Squamata</taxon>
        <taxon>Bifurcata</taxon>
        <taxon>Unidentata</taxon>
        <taxon>Episquamata</taxon>
        <taxon>Toxicofera</taxon>
        <taxon>Iguania</taxon>
        <taxon>Dactyloidae</taxon>
        <taxon>Anolis</taxon>
    </lineage>
</organism>
<dbReference type="PANTHER" id="PTHR11818:SF38">
    <property type="entry name" value="VERY LARGE A-KINASE ANCHOR PROTEIN"/>
    <property type="match status" value="1"/>
</dbReference>
<dbReference type="KEGG" id="acs:100565762"/>
<feature type="domain" description="Beta/gamma crystallin 'Greek key'" evidence="6">
    <location>
        <begin position="2343"/>
        <end position="2384"/>
    </location>
</feature>
<evidence type="ECO:0000256" key="3">
    <source>
        <dbReference type="ARBA" id="ARBA00022734"/>
    </source>
</evidence>
<feature type="compositionally biased region" description="Polar residues" evidence="5">
    <location>
        <begin position="304"/>
        <end position="321"/>
    </location>
</feature>
<feature type="region of interest" description="Disordered" evidence="5">
    <location>
        <begin position="1007"/>
        <end position="1027"/>
    </location>
</feature>
<name>A0A803T6B7_ANOCA</name>
<dbReference type="GO" id="GO:0032991">
    <property type="term" value="C:protein-containing complex"/>
    <property type="evidence" value="ECO:0007669"/>
    <property type="project" value="Ensembl"/>
</dbReference>
<feature type="region of interest" description="Disordered" evidence="5">
    <location>
        <begin position="1672"/>
        <end position="1693"/>
    </location>
</feature>
<dbReference type="InterPro" id="IPR035992">
    <property type="entry name" value="Ricin_B-like_lectins"/>
</dbReference>
<feature type="domain" description="Beta/gamma crystallin 'Greek key'" evidence="6">
    <location>
        <begin position="2164"/>
        <end position="2206"/>
    </location>
</feature>
<evidence type="ECO:0000313" key="7">
    <source>
        <dbReference type="Ensembl" id="ENSACAP00000030757.1"/>
    </source>
</evidence>
<dbReference type="InterPro" id="IPR000772">
    <property type="entry name" value="Ricin_B_lectin"/>
</dbReference>
<dbReference type="PRINTS" id="PR01367">
    <property type="entry name" value="BGCRYSTALLIN"/>
</dbReference>
<dbReference type="InParanoid" id="A0A803T6B7"/>
<dbReference type="GeneID" id="100565762"/>
<protein>
    <submittedName>
        <fullName evidence="7">Crystallin beta-gamma domain containing 3</fullName>
    </submittedName>
</protein>
<reference evidence="7" key="3">
    <citation type="submission" date="2025-09" db="UniProtKB">
        <authorList>
            <consortium name="Ensembl"/>
        </authorList>
    </citation>
    <scope>IDENTIFICATION</scope>
</reference>
<evidence type="ECO:0000256" key="2">
    <source>
        <dbReference type="ARBA" id="ARBA00022553"/>
    </source>
</evidence>
<keyword evidence="8" id="KW-1185">Reference proteome</keyword>
<proteinExistence type="inferred from homology"/>
<dbReference type="Pfam" id="PF00030">
    <property type="entry name" value="Crystall"/>
    <property type="match status" value="5"/>
</dbReference>
<keyword evidence="4" id="KW-0677">Repeat</keyword>
<feature type="domain" description="Beta/gamma crystallin 'Greek key'" evidence="6">
    <location>
        <begin position="2074"/>
        <end position="2116"/>
    </location>
</feature>
<reference evidence="7" key="2">
    <citation type="submission" date="2025-08" db="UniProtKB">
        <authorList>
            <consortium name="Ensembl"/>
        </authorList>
    </citation>
    <scope>IDENTIFICATION</scope>
</reference>
<evidence type="ECO:0000256" key="5">
    <source>
        <dbReference type="SAM" id="MobiDB-lite"/>
    </source>
</evidence>
<feature type="domain" description="Beta/gamma crystallin 'Greek key'" evidence="6">
    <location>
        <begin position="2029"/>
        <end position="2073"/>
    </location>
</feature>
<gene>
    <name evidence="7" type="primary">CRYBG3</name>
</gene>
<dbReference type="FunFam" id="2.60.20.10:FF:000006">
    <property type="entry name" value="Very large A-kinase anchor protein"/>
    <property type="match status" value="1"/>
</dbReference>
<dbReference type="FunFam" id="2.60.20.10:FF:000008">
    <property type="entry name" value="very large A-kinase anchor protein"/>
    <property type="match status" value="1"/>
</dbReference>
<feature type="region of interest" description="Disordered" evidence="5">
    <location>
        <begin position="290"/>
        <end position="329"/>
    </location>
</feature>
<dbReference type="Gene3D" id="2.60.20.10">
    <property type="entry name" value="Crystallins"/>
    <property type="match status" value="5"/>
</dbReference>
<dbReference type="FunFam" id="2.60.20.10:FF:000010">
    <property type="entry name" value="very large A-kinase anchor protein"/>
    <property type="match status" value="1"/>
</dbReference>
<dbReference type="FunFam" id="2.60.20.10:FF:000009">
    <property type="entry name" value="very large A-kinase anchor protein"/>
    <property type="match status" value="1"/>
</dbReference>
<dbReference type="GO" id="GO:0051018">
    <property type="term" value="F:protein kinase A binding"/>
    <property type="evidence" value="ECO:0007669"/>
    <property type="project" value="Ensembl"/>
</dbReference>
<dbReference type="InterPro" id="IPR001064">
    <property type="entry name" value="Beta/gamma_crystallin"/>
</dbReference>
<dbReference type="Bgee" id="ENSACAG00000009182">
    <property type="expression patterns" value="Expressed in dewlap and 13 other cell types or tissues"/>
</dbReference>
<dbReference type="FunFam" id="2.60.20.10:FF:000011">
    <property type="entry name" value="very large A-kinase anchor protein"/>
    <property type="match status" value="1"/>
</dbReference>
<dbReference type="SUPFAM" id="SSF49695">
    <property type="entry name" value="gamma-Crystallin-like"/>
    <property type="match status" value="3"/>
</dbReference>
<keyword evidence="2" id="KW-0597">Phosphoprotein</keyword>
<dbReference type="GO" id="GO:0005212">
    <property type="term" value="F:structural constituent of eye lens"/>
    <property type="evidence" value="ECO:0000318"/>
    <property type="project" value="GO_Central"/>
</dbReference>
<dbReference type="SMART" id="SM00247">
    <property type="entry name" value="XTALbg"/>
    <property type="match status" value="5"/>
</dbReference>
<dbReference type="CDD" id="cd23463">
    <property type="entry name" value="beta-trefoil_Ricin_vlAKAP"/>
    <property type="match status" value="1"/>
</dbReference>
<sequence>MSGANSRRRTGSFWQNSFSRLFSRSASKEEGDKAAPPSAQGEGSFEAKANESTNVLNERKESDPLPELLKFAVCENKNLSTEDLSRSTTQEEIKKANSLPSLAHGSKTTHNERQVKEGFFQYLGSLFGISSKSSLKETEQLAAGNRHDNTEKDFESLSSHQESGHIEHLIEPEIFVISTSESKQAHSDKSEDINFVKRPNSGLQNLHKGKEKFPEAPEKTAHELGAAAITYATYRGSTRIKQLLKKQAELEQEKETTSNISTLENKDNQIVNIPDSDMTIRKTESVLKMNSKAGTEVGEKDSHSSTSKLGMDPQKNSQDVFESSKSRELKNSVLSTEIETINNCIEDSVSMKTVSFSNTSEVNGNLLLEPALLPKESNSSFQNTDPIRMGLKNNRLAEKGEEVLGEIQMQHPSNNATIVGFQKEMPFCNSSNTEAKEPTQLEFSSHPKVDSSNNEQQLVEDKYCCNNWTEDLFTLKSTNQELHLNSTIASGEAISQTVITNEDFYKNVVAEQNEQSLQIILPNNSDFATCKINSNKDNTVSIKADVSTLVQPSDTIQGMDVLRKSSENEEDSMSVIPRGIQNSPSLSVISEIGIDGFPTGNLCVPVVESEHVGVTTLLPSDTTIGNANTSMLAIGYENVKSEVKATALEVKDTSTDKAELMANAYLQRPEDKKGSSHHLVKKDEDETLTNASINLDVSFPTLELDNTGPINNTESGVMVNHISSPLKNTEDIEIKSLVMATESNIPLVNEMGDQTDAKMNPTVLETKEIISISPSKEMCLSKDFSVVKPENNCSSSVFPSHSLPVLVNKSFIHEADNICFDTVSKSVSNFEDQCLLKTSYSLCHEKEGIGECMRAPAIIDFAETEYGNIDSDPTHENIHAISKQKTFESLSTLLATGVQPEDTDGVSDSFLETDSTLKTKIVSDSSEVDIKNKISSCLEERTAVTDTGSVDLILIKEDPFLITFENVCTSATSTTCPKVTPKLYSPTCATIDAISLEEIGSLPRNSEDALGKISPEHKSDSLTSESISKAACPPPLLEHIAYDMEAIEPVKMILGLSFAAQQSKQAEKTPSGQLNHHYLTDVSEHPTERDDQAITKSSRLDFEEPPKYVETGKQVQIKSHDLTVLLKKADEIVDAVLHLAIEEIRSKQTAGVCQTNDIKDNLLETSLQKDQNIIKKLSESKEIQSKNSSLKSFNESYINKLPGVKEEGTLSINIQDKIIALETTDNTDLHSSITLIAKEIIDDVINVAKQKLMYDLGEDHLRKAVSQNAKLKTEISERFSTDTEVTVKSPEIIEESFNLTPACSSEIHKIIIEAEEENSSAPLYVNMKKDNKEGIAVKIVTKNVPPCQKNGDELSDPAAAVEFSDAETGQSNDHKGASCTPQMINADDKTTNSTANSKSEKPSHVINGDTLITEKQMTLCPFVPVNVPPFNPNVDTYTCMFSKSKDECEPSLESNVKKELPQYICQDGSAMLVREPIQNYCEINNERDLGEINKSRAMLQDETIESSMTELSIINNSAEVDQNPDFLHKNGAIVGPDLSMSNVLKEYCVDVNDDRDGAISPKLFSFSAPKEWEGNSSFTILYEDALHTDGDESHPFPVEQPEKHFYVPNLTLDNSQHFVMCRAEKSILPFEGNDQSNKMLESTSSESFLTVEAKRFRVYPFSLSPIYEDDSSQEDLLSTDISPGDNLNEKSRNNPSLSVLSLLQSVSERLKSSDQCQEEEEEAYISSHWTGHSSSIVPEDIYEKGSFSKHSSFLSMEAFSTKEALSFSTSCSAQLLQDFDHGMKSSSKSIYYEALQSKSSYEGEKGTQLGSILLSRDPQPENCDLQRQAWFQACPVDRERLKCNPRPGKMIICDVHGKTNKYEIYHDVIDLTGWVFSKEVLIRVIRGCWVLYEKPGFQGQKYYLEEGEMMLNDILNQQTEKHKGSFTIGSIRQIMKNCSVPEIQLYPEGHSEYFPISIQSAIADVEELEIKNLTLSVKAGVWFAYSDVNYKGEVMVLEENCPCEISTADIKSLYPLKMGSLKVQMPLNVQIILYERPHFGGWCKELSENIDCIPILFENVGDFQGIGSIRVIGGIWVAYEKERYKGQQYLLEEGEYEDWTSWGGMNSTLLSFRFLQANFMESAITLFETDEEDGKLLDIVNEEIPDLEVAGYGLVTRSINVKSGVWVAYQQKYFCGEQYVLEKGKYKCFFDWGGSNETIMSIRPVNLEPLGSHEPKHRLKAFSNTHFQGTCMDITTEVAEFASFSPCSFKVLRGCWLLHYQGSSDNDQCVLEEDLYTDLASCGCPAAAVKSLKPIEYVFAESFISLFALENCEGREWHLQEAVGSVVNKDLHFLTQSVWVKSGLWIAYEGCNFVGKQFLLTAGKISNWTQFSGWKVIGSLRPVKQPAVYFRIKNKSQDRYLTVAGNLMDARASSVCLSPLNGKNTQIWCYSCGLIKSKVNDACLDVIGGRDTPGAKVALWAEHGKARQKWTYNKDGTISSYLNDQLVLDIKGGCYYDRNHIVVNQVNGGECTQKWDIEIL</sequence>
<dbReference type="GO" id="GO:0002088">
    <property type="term" value="P:lens development in camera-type eye"/>
    <property type="evidence" value="ECO:0000318"/>
    <property type="project" value="GO_Central"/>
</dbReference>
<evidence type="ECO:0000256" key="1">
    <source>
        <dbReference type="ARBA" id="ARBA00009646"/>
    </source>
</evidence>
<keyword evidence="3" id="KW-0430">Lectin</keyword>
<reference evidence="7 8" key="1">
    <citation type="submission" date="2009-12" db="EMBL/GenBank/DDBJ databases">
        <title>The Genome Sequence of Anolis carolinensis (Green Anole Lizard).</title>
        <authorList>
            <consortium name="The Genome Sequencing Platform"/>
            <person name="Di Palma F."/>
            <person name="Alfoldi J."/>
            <person name="Heiman D."/>
            <person name="Young S."/>
            <person name="Grabherr M."/>
            <person name="Johnson J."/>
            <person name="Lander E.S."/>
            <person name="Lindblad-Toh K."/>
        </authorList>
    </citation>
    <scope>NUCLEOTIDE SEQUENCE [LARGE SCALE GENOMIC DNA]</scope>
    <source>
        <strain evidence="7 8">JBL SC #1</strain>
    </source>
</reference>
<feature type="compositionally biased region" description="Basic and acidic residues" evidence="5">
    <location>
        <begin position="83"/>
        <end position="95"/>
    </location>
</feature>
<feature type="domain" description="Beta/gamma crystallin 'Greek key'" evidence="6">
    <location>
        <begin position="1887"/>
        <end position="1935"/>
    </location>
</feature>
<dbReference type="SMART" id="SM00458">
    <property type="entry name" value="RICIN"/>
    <property type="match status" value="1"/>
</dbReference>
<dbReference type="Gene3D" id="2.80.10.50">
    <property type="match status" value="1"/>
</dbReference>
<dbReference type="PROSITE" id="PS50915">
    <property type="entry name" value="CRYSTALLIN_BETA_GAMMA"/>
    <property type="match status" value="5"/>
</dbReference>
<dbReference type="Proteomes" id="UP000001646">
    <property type="component" value="Chromosome 3"/>
</dbReference>
<dbReference type="GeneTree" id="ENSGT00940000160816"/>
<dbReference type="GO" id="GO:0030246">
    <property type="term" value="F:carbohydrate binding"/>
    <property type="evidence" value="ECO:0007669"/>
    <property type="project" value="UniProtKB-KW"/>
</dbReference>
<dbReference type="CTD" id="131544"/>
<dbReference type="InterPro" id="IPR050252">
    <property type="entry name" value="Beta/Gamma-Crystallin"/>
</dbReference>
<dbReference type="PANTHER" id="PTHR11818">
    <property type="entry name" value="BETA/GAMMA CRYSTALLIN"/>
    <property type="match status" value="1"/>
</dbReference>
<comment type="similarity">
    <text evidence="1">Belongs to the beta/gamma-crystallin family.</text>
</comment>